<dbReference type="InterPro" id="IPR057930">
    <property type="entry name" value="Antitoxin_put"/>
</dbReference>
<accession>A0A8J6TIU7</accession>
<protein>
    <submittedName>
        <fullName evidence="1">Uncharacterized protein</fullName>
    </submittedName>
</protein>
<name>A0A8J6TIU7_9BACT</name>
<evidence type="ECO:0000313" key="1">
    <source>
        <dbReference type="EMBL" id="MBC8430414.1"/>
    </source>
</evidence>
<sequence>MQTVIDDSKLKQLLKEVLVETLEEKRDVFHDLITEALEDIALVRAIQEGEGTETVGKQEIFNILEGQS</sequence>
<comment type="caution">
    <text evidence="1">The sequence shown here is derived from an EMBL/GenBank/DDBJ whole genome shotgun (WGS) entry which is preliminary data.</text>
</comment>
<dbReference type="Pfam" id="PF25734">
    <property type="entry name" value="RelB_like_antitoxin"/>
    <property type="match status" value="1"/>
</dbReference>
<reference evidence="1 2" key="1">
    <citation type="submission" date="2020-08" db="EMBL/GenBank/DDBJ databases">
        <title>Bridging the membrane lipid divide: bacteria of the FCB group superphylum have the potential to synthesize archaeal ether lipids.</title>
        <authorList>
            <person name="Villanueva L."/>
            <person name="Von Meijenfeldt F.A.B."/>
            <person name="Westbye A.B."/>
            <person name="Yadav S."/>
            <person name="Hopmans E.C."/>
            <person name="Dutilh B.E."/>
            <person name="Sinninghe Damste J.S."/>
        </authorList>
    </citation>
    <scope>NUCLEOTIDE SEQUENCE [LARGE SCALE GENOMIC DNA]</scope>
    <source>
        <strain evidence="1">NIOZ-UU17</strain>
    </source>
</reference>
<proteinExistence type="predicted"/>
<evidence type="ECO:0000313" key="2">
    <source>
        <dbReference type="Proteomes" id="UP000605201"/>
    </source>
</evidence>
<organism evidence="1 2">
    <name type="scientific">Candidatus Desulfatibia vada</name>
    <dbReference type="NCBI Taxonomy" id="2841696"/>
    <lineage>
        <taxon>Bacteria</taxon>
        <taxon>Pseudomonadati</taxon>
        <taxon>Thermodesulfobacteriota</taxon>
        <taxon>Desulfobacteria</taxon>
        <taxon>Desulfobacterales</taxon>
        <taxon>Desulfobacterales incertae sedis</taxon>
        <taxon>Candidatus Desulfatibia</taxon>
    </lineage>
</organism>
<gene>
    <name evidence="1" type="ORF">H8D96_00695</name>
</gene>
<dbReference type="AlphaFoldDB" id="A0A8J6TIU7"/>
<dbReference type="Proteomes" id="UP000605201">
    <property type="component" value="Unassembled WGS sequence"/>
</dbReference>
<dbReference type="EMBL" id="JACNIG010000038">
    <property type="protein sequence ID" value="MBC8430414.1"/>
    <property type="molecule type" value="Genomic_DNA"/>
</dbReference>